<dbReference type="InterPro" id="IPR057326">
    <property type="entry name" value="KR_dom"/>
</dbReference>
<comment type="caution">
    <text evidence="4">The sequence shown here is derived from an EMBL/GenBank/DDBJ whole genome shotgun (WGS) entry which is preliminary data.</text>
</comment>
<dbReference type="AlphaFoldDB" id="A0A8J3VRQ4"/>
<dbReference type="NCBIfam" id="NF005559">
    <property type="entry name" value="PRK07231.1"/>
    <property type="match status" value="1"/>
</dbReference>
<dbReference type="FunFam" id="3.40.50.720:FF:000084">
    <property type="entry name" value="Short-chain dehydrogenase reductase"/>
    <property type="match status" value="1"/>
</dbReference>
<dbReference type="PANTHER" id="PTHR42820">
    <property type="entry name" value="SHORT-CHAIN DEHYDROGENASE REDUCTASE"/>
    <property type="match status" value="1"/>
</dbReference>
<keyword evidence="2" id="KW-0560">Oxidoreductase</keyword>
<name>A0A8J3VRQ4_9ACTN</name>
<dbReference type="PANTHER" id="PTHR42820:SF1">
    <property type="entry name" value="SHORT-CHAIN DEHYDROGENASE_REDUCTASE FAMILY PROTEIN"/>
    <property type="match status" value="1"/>
</dbReference>
<proteinExistence type="inferred from homology"/>
<dbReference type="InterPro" id="IPR020904">
    <property type="entry name" value="Sc_DH/Rdtase_CS"/>
</dbReference>
<feature type="domain" description="Ketoreductase" evidence="3">
    <location>
        <begin position="5"/>
        <end position="186"/>
    </location>
</feature>
<protein>
    <submittedName>
        <fullName evidence="4">2,5-dichloro-2,5-cyclohexadiene-1,4-diol dehydrogenase</fullName>
    </submittedName>
</protein>
<keyword evidence="5" id="KW-1185">Reference proteome</keyword>
<dbReference type="InterPro" id="IPR036291">
    <property type="entry name" value="NAD(P)-bd_dom_sf"/>
</dbReference>
<evidence type="ECO:0000256" key="1">
    <source>
        <dbReference type="ARBA" id="ARBA00006484"/>
    </source>
</evidence>
<comment type="similarity">
    <text evidence="1">Belongs to the short-chain dehydrogenases/reductases (SDR) family.</text>
</comment>
<dbReference type="PROSITE" id="PS00061">
    <property type="entry name" value="ADH_SHORT"/>
    <property type="match status" value="1"/>
</dbReference>
<dbReference type="Gene3D" id="3.40.50.720">
    <property type="entry name" value="NAD(P)-binding Rossmann-like Domain"/>
    <property type="match status" value="1"/>
</dbReference>
<sequence length="250" mass="25836">MLAGKVVLVTGASSGIGAEAARVFAREGARVVLTARTTERLAEVTRQITTEGGAASYVAGDISAADDVERIIDAVLNRHGRLDGAFNNAGISQGGTALADIEEERFDRVFAVNVRGVWLSMRAEIRALLAAGSPGSIVNTSSVGGLRGGAQLSAYSASKHAVIGLTRSAAQEYGEHGIRVNVIAPGTTDTPMIAAWKRREPDITQRLNAATPLGRGAHPAEVSQAATWLLSDRASYVSGATLAVDGGMTA</sequence>
<dbReference type="Pfam" id="PF13561">
    <property type="entry name" value="adh_short_C2"/>
    <property type="match status" value="1"/>
</dbReference>
<evidence type="ECO:0000313" key="5">
    <source>
        <dbReference type="Proteomes" id="UP000642748"/>
    </source>
</evidence>
<dbReference type="InterPro" id="IPR002347">
    <property type="entry name" value="SDR_fam"/>
</dbReference>
<evidence type="ECO:0000259" key="3">
    <source>
        <dbReference type="SMART" id="SM00822"/>
    </source>
</evidence>
<evidence type="ECO:0000313" key="4">
    <source>
        <dbReference type="EMBL" id="GIH16359.1"/>
    </source>
</evidence>
<dbReference type="SMART" id="SM00822">
    <property type="entry name" value="PKS_KR"/>
    <property type="match status" value="1"/>
</dbReference>
<dbReference type="EMBL" id="BONZ01000042">
    <property type="protein sequence ID" value="GIH16359.1"/>
    <property type="molecule type" value="Genomic_DNA"/>
</dbReference>
<organism evidence="4 5">
    <name type="scientific">Rugosimonospora africana</name>
    <dbReference type="NCBI Taxonomy" id="556532"/>
    <lineage>
        <taxon>Bacteria</taxon>
        <taxon>Bacillati</taxon>
        <taxon>Actinomycetota</taxon>
        <taxon>Actinomycetes</taxon>
        <taxon>Micromonosporales</taxon>
        <taxon>Micromonosporaceae</taxon>
        <taxon>Rugosimonospora</taxon>
    </lineage>
</organism>
<dbReference type="PRINTS" id="PR00081">
    <property type="entry name" value="GDHRDH"/>
</dbReference>
<dbReference type="SUPFAM" id="SSF51735">
    <property type="entry name" value="NAD(P)-binding Rossmann-fold domains"/>
    <property type="match status" value="1"/>
</dbReference>
<dbReference type="RefSeq" id="WP_203919947.1">
    <property type="nucleotide sequence ID" value="NZ_BONZ01000042.1"/>
</dbReference>
<accession>A0A8J3VRQ4</accession>
<gene>
    <name evidence="4" type="ORF">Raf01_45310</name>
</gene>
<reference evidence="4" key="1">
    <citation type="submission" date="2021-01" db="EMBL/GenBank/DDBJ databases">
        <title>Whole genome shotgun sequence of Rugosimonospora africana NBRC 104875.</title>
        <authorList>
            <person name="Komaki H."/>
            <person name="Tamura T."/>
        </authorList>
    </citation>
    <scope>NUCLEOTIDE SEQUENCE</scope>
    <source>
        <strain evidence="4">NBRC 104875</strain>
    </source>
</reference>
<dbReference type="GO" id="GO:0016491">
    <property type="term" value="F:oxidoreductase activity"/>
    <property type="evidence" value="ECO:0007669"/>
    <property type="project" value="UniProtKB-KW"/>
</dbReference>
<dbReference type="CDD" id="cd05233">
    <property type="entry name" value="SDR_c"/>
    <property type="match status" value="1"/>
</dbReference>
<evidence type="ECO:0000256" key="2">
    <source>
        <dbReference type="ARBA" id="ARBA00023002"/>
    </source>
</evidence>
<dbReference type="PRINTS" id="PR00080">
    <property type="entry name" value="SDRFAMILY"/>
</dbReference>
<dbReference type="Proteomes" id="UP000642748">
    <property type="component" value="Unassembled WGS sequence"/>
</dbReference>